<dbReference type="PANTHER" id="PTHR33490:SF6">
    <property type="entry name" value="SLL1049 PROTEIN"/>
    <property type="match status" value="1"/>
</dbReference>
<keyword evidence="4" id="KW-1185">Reference proteome</keyword>
<dbReference type="PANTHER" id="PTHR33490">
    <property type="entry name" value="BLR5614 PROTEIN-RELATED"/>
    <property type="match status" value="1"/>
</dbReference>
<feature type="domain" description="Transglutaminase-like" evidence="2">
    <location>
        <begin position="224"/>
        <end position="280"/>
    </location>
</feature>
<dbReference type="EMBL" id="JACRTP010000001">
    <property type="protein sequence ID" value="MBC8627461.1"/>
    <property type="molecule type" value="Genomic_DNA"/>
</dbReference>
<dbReference type="Gene3D" id="3.10.620.30">
    <property type="match status" value="1"/>
</dbReference>
<dbReference type="Pfam" id="PF01841">
    <property type="entry name" value="Transglut_core"/>
    <property type="match status" value="1"/>
</dbReference>
<accession>A0ABR7P7S2</accession>
<dbReference type="SMART" id="SM00460">
    <property type="entry name" value="TGc"/>
    <property type="match status" value="1"/>
</dbReference>
<dbReference type="Proteomes" id="UP000661649">
    <property type="component" value="Unassembled WGS sequence"/>
</dbReference>
<dbReference type="SUPFAM" id="SSF54001">
    <property type="entry name" value="Cysteine proteinases"/>
    <property type="match status" value="1"/>
</dbReference>
<evidence type="ECO:0000313" key="4">
    <source>
        <dbReference type="Proteomes" id="UP000661649"/>
    </source>
</evidence>
<gene>
    <name evidence="3" type="ORF">H8712_02260</name>
</gene>
<comment type="caution">
    <text evidence="3">The sequence shown here is derived from an EMBL/GenBank/DDBJ whole genome shotgun (WGS) entry which is preliminary data.</text>
</comment>
<evidence type="ECO:0000313" key="3">
    <source>
        <dbReference type="EMBL" id="MBC8627461.1"/>
    </source>
</evidence>
<sequence length="319" mass="36041">MFYKYHKVLFFLLFFNLLWVLFPLTACSSGKSSSGTTKENSSSSKTVRPNKPDLHIPKASGTSVIGQEPLLIDISHLDQGYVMAYYSGTSEKANIQLIGPDEIEYKYFIKPEDGYVTLPITSGNGTYTVKTYENISGTQYASLYTENIEVTLENDYVPYLYPNQYVNFSKESKIVSKASDIVKNATSDLDAVSSIYHYVINNITYDTKKAETVQNGYLPDVDKTLETQKGICFDYAALMTSMLRSQGIPTKLQIGYAGKVYHAWISVYLEETGWIDDIIQFDGKHWERMDPTFASANANSKKILNYIGDGDNYVTRYTR</sequence>
<feature type="region of interest" description="Disordered" evidence="1">
    <location>
        <begin position="29"/>
        <end position="60"/>
    </location>
</feature>
<evidence type="ECO:0000256" key="1">
    <source>
        <dbReference type="SAM" id="MobiDB-lite"/>
    </source>
</evidence>
<evidence type="ECO:0000259" key="2">
    <source>
        <dbReference type="SMART" id="SM00460"/>
    </source>
</evidence>
<feature type="compositionally biased region" description="Low complexity" evidence="1">
    <location>
        <begin position="29"/>
        <end position="46"/>
    </location>
</feature>
<organism evidence="3 4">
    <name type="scientific">Blautia stercoris</name>
    <dbReference type="NCBI Taxonomy" id="871664"/>
    <lineage>
        <taxon>Bacteria</taxon>
        <taxon>Bacillati</taxon>
        <taxon>Bacillota</taxon>
        <taxon>Clostridia</taxon>
        <taxon>Lachnospirales</taxon>
        <taxon>Lachnospiraceae</taxon>
        <taxon>Blautia</taxon>
    </lineage>
</organism>
<name>A0ABR7P7S2_9FIRM</name>
<proteinExistence type="predicted"/>
<protein>
    <submittedName>
        <fullName evidence="3">Transglutaminase domain-containing protein</fullName>
    </submittedName>
</protein>
<dbReference type="InterPro" id="IPR038765">
    <property type="entry name" value="Papain-like_cys_pep_sf"/>
</dbReference>
<reference evidence="3 4" key="1">
    <citation type="submission" date="2020-08" db="EMBL/GenBank/DDBJ databases">
        <title>Genome public.</title>
        <authorList>
            <person name="Liu C."/>
            <person name="Sun Q."/>
        </authorList>
    </citation>
    <scope>NUCLEOTIDE SEQUENCE [LARGE SCALE GENOMIC DNA]</scope>
    <source>
        <strain evidence="3 4">3_YM_SP_D4_24.mj</strain>
    </source>
</reference>
<dbReference type="RefSeq" id="WP_187558145.1">
    <property type="nucleotide sequence ID" value="NZ_JACRTP010000001.1"/>
</dbReference>
<dbReference type="InterPro" id="IPR002931">
    <property type="entry name" value="Transglutaminase-like"/>
</dbReference>